<dbReference type="Pfam" id="PF10636">
    <property type="entry name" value="hemP"/>
    <property type="match status" value="1"/>
</dbReference>
<proteinExistence type="predicted"/>
<organism evidence="1 2">
    <name type="scientific">Aquimonas voraii</name>
    <dbReference type="NCBI Taxonomy" id="265719"/>
    <lineage>
        <taxon>Bacteria</taxon>
        <taxon>Pseudomonadati</taxon>
        <taxon>Pseudomonadota</taxon>
        <taxon>Gammaproteobacteria</taxon>
        <taxon>Lysobacterales</taxon>
        <taxon>Lysobacteraceae</taxon>
        <taxon>Aquimonas</taxon>
    </lineage>
</organism>
<gene>
    <name evidence="1" type="ORF">SAMN04488509_102439</name>
</gene>
<evidence type="ECO:0000313" key="2">
    <source>
        <dbReference type="Proteomes" id="UP000199603"/>
    </source>
</evidence>
<dbReference type="AlphaFoldDB" id="A0A1G6UQ55"/>
<dbReference type="EMBL" id="FNAG01000002">
    <property type="protein sequence ID" value="SDD43413.1"/>
    <property type="molecule type" value="Genomic_DNA"/>
</dbReference>
<reference evidence="1 2" key="1">
    <citation type="submission" date="2016-10" db="EMBL/GenBank/DDBJ databases">
        <authorList>
            <person name="de Groot N.N."/>
        </authorList>
    </citation>
    <scope>NUCLEOTIDE SEQUENCE [LARGE SCALE GENOMIC DNA]</scope>
    <source>
        <strain evidence="1 2">DSM 16957</strain>
    </source>
</reference>
<dbReference type="RefSeq" id="WP_091240459.1">
    <property type="nucleotide sequence ID" value="NZ_FNAG01000002.1"/>
</dbReference>
<evidence type="ECO:0000313" key="1">
    <source>
        <dbReference type="EMBL" id="SDD43413.1"/>
    </source>
</evidence>
<name>A0A1G6UQ55_9GAMM</name>
<dbReference type="Proteomes" id="UP000199603">
    <property type="component" value="Unassembled WGS sequence"/>
</dbReference>
<dbReference type="OrthoDB" id="7870498at2"/>
<protein>
    <submittedName>
        <fullName evidence="1">Hemin uptake protein HemP</fullName>
    </submittedName>
</protein>
<dbReference type="Gene3D" id="2.10.70.10">
    <property type="entry name" value="Complement Module, domain 1"/>
    <property type="match status" value="1"/>
</dbReference>
<sequence length="72" mass="7981">MSLNPAVSEIATCLDFDRVESASTQGAATRGAARATIDSRTLLREGRELVILHGEHEYRLRLTQNDKLILTK</sequence>
<keyword evidence="2" id="KW-1185">Reference proteome</keyword>
<dbReference type="InterPro" id="IPR019600">
    <property type="entry name" value="Hemin_uptake_protein_HemP"/>
</dbReference>
<accession>A0A1G6UQ55</accession>